<comment type="subunit">
    <text evidence="4">Interacts with MinD and FtsZ.</text>
</comment>
<protein>
    <recommendedName>
        <fullName evidence="4">Probable septum site-determining protein MinC</fullName>
    </recommendedName>
</protein>
<dbReference type="InterPro" id="IPR013033">
    <property type="entry name" value="MinC"/>
</dbReference>
<evidence type="ECO:0000256" key="2">
    <source>
        <dbReference type="ARBA" id="ARBA00023210"/>
    </source>
</evidence>
<dbReference type="GO" id="GO:1901891">
    <property type="term" value="P:regulation of cell septum assembly"/>
    <property type="evidence" value="ECO:0007669"/>
    <property type="project" value="InterPro"/>
</dbReference>
<proteinExistence type="inferred from homology"/>
<dbReference type="HOGENOM" id="CLU_048711_2_1_0"/>
<dbReference type="OrthoDB" id="9790810at2"/>
<evidence type="ECO:0000256" key="3">
    <source>
        <dbReference type="ARBA" id="ARBA00023306"/>
    </source>
</evidence>
<dbReference type="EMBL" id="CM001376">
    <property type="protein sequence ID" value="EHM13719.1"/>
    <property type="molecule type" value="Genomic_DNA"/>
</dbReference>
<dbReference type="STRING" id="885272.JonanDRAFT_1355"/>
<keyword evidence="3 4" id="KW-0131">Cell cycle</keyword>
<dbReference type="AlphaFoldDB" id="H0UML6"/>
<keyword evidence="1 4" id="KW-0132">Cell division</keyword>
<reference evidence="6 7" key="1">
    <citation type="submission" date="2011-11" db="EMBL/GenBank/DDBJ databases">
        <title>The Noncontiguous Finished genome of Jonquetella anthropi DSM 22815.</title>
        <authorList>
            <consortium name="US DOE Joint Genome Institute (JGI-PGF)"/>
            <person name="Lucas S."/>
            <person name="Copeland A."/>
            <person name="Lapidus A."/>
            <person name="Glavina del Rio T."/>
            <person name="Dalin E."/>
            <person name="Tice H."/>
            <person name="Bruce D."/>
            <person name="Goodwin L."/>
            <person name="Pitluck S."/>
            <person name="Peters L."/>
            <person name="Mikhailova N."/>
            <person name="Held B."/>
            <person name="Kyrpides N."/>
            <person name="Mavromatis K."/>
            <person name="Ivanova N."/>
            <person name="Markowitz V."/>
            <person name="Cheng J.-F."/>
            <person name="Hugenholtz P."/>
            <person name="Woyke T."/>
            <person name="Wu D."/>
            <person name="Gronow S."/>
            <person name="Wellnitz S."/>
            <person name="Brambilla E."/>
            <person name="Klenk H.-P."/>
            <person name="Eisen J.A."/>
        </authorList>
    </citation>
    <scope>NUCLEOTIDE SEQUENCE [LARGE SCALE GENOMIC DNA]</scope>
    <source>
        <strain evidence="6 7">DSM 22815</strain>
    </source>
</reference>
<gene>
    <name evidence="4" type="primary">minC</name>
    <name evidence="6" type="ORF">JonanDRAFT_1355</name>
</gene>
<feature type="domain" description="Septum formation inhibitor MinC C-terminal" evidence="5">
    <location>
        <begin position="113"/>
        <end position="208"/>
    </location>
</feature>
<accession>H0UML6</accession>
<comment type="similarity">
    <text evidence="4">Belongs to the MinC family.</text>
</comment>
<dbReference type="GO" id="GO:0000917">
    <property type="term" value="P:division septum assembly"/>
    <property type="evidence" value="ECO:0007669"/>
    <property type="project" value="UniProtKB-KW"/>
</dbReference>
<evidence type="ECO:0000256" key="1">
    <source>
        <dbReference type="ARBA" id="ARBA00022618"/>
    </source>
</evidence>
<name>H0UML6_9BACT</name>
<dbReference type="InterPro" id="IPR036145">
    <property type="entry name" value="MinC_C_sf"/>
</dbReference>
<dbReference type="eggNOG" id="COG0850">
    <property type="taxonomic scope" value="Bacteria"/>
</dbReference>
<dbReference type="Pfam" id="PF03775">
    <property type="entry name" value="MinC_C"/>
    <property type="match status" value="1"/>
</dbReference>
<comment type="function">
    <text evidence="4">Cell division inhibitor that blocks the formation of polar Z ring septums. Rapidly oscillates between the poles of the cell to destabilize FtsZ filaments that have formed before they mature into polar Z rings. Prevents FtsZ polymerization.</text>
</comment>
<evidence type="ECO:0000313" key="7">
    <source>
        <dbReference type="Proteomes" id="UP000003806"/>
    </source>
</evidence>
<organism evidence="6 7">
    <name type="scientific">Jonquetella anthropi DSM 22815</name>
    <dbReference type="NCBI Taxonomy" id="885272"/>
    <lineage>
        <taxon>Bacteria</taxon>
        <taxon>Thermotogati</taxon>
        <taxon>Synergistota</taxon>
        <taxon>Synergistia</taxon>
        <taxon>Synergistales</taxon>
        <taxon>Dethiosulfovibrionaceae</taxon>
        <taxon>Jonquetella</taxon>
    </lineage>
</organism>
<dbReference type="Proteomes" id="UP000003806">
    <property type="component" value="Chromosome"/>
</dbReference>
<dbReference type="InterPro" id="IPR016098">
    <property type="entry name" value="CAP/MinC_C"/>
</dbReference>
<dbReference type="InterPro" id="IPR005526">
    <property type="entry name" value="Septum_form_inhib_MinC_C"/>
</dbReference>
<evidence type="ECO:0000313" key="6">
    <source>
        <dbReference type="EMBL" id="EHM13719.1"/>
    </source>
</evidence>
<dbReference type="Gene3D" id="2.160.20.70">
    <property type="match status" value="1"/>
</dbReference>
<evidence type="ECO:0000256" key="4">
    <source>
        <dbReference type="HAMAP-Rule" id="MF_00267"/>
    </source>
</evidence>
<sequence length="222" mass="23849">MTEQKTDVMLRGRGAILQVSFPSGLPTVSDVGKSLKDAGQTARGIPLVFDFGDLEVSRHWILHLLTDVVEIQDLIVKGWESSNDVTRQVLSNLGLADEASHRPMVTDSTTAILSHPLRSGQSFQHDGDVILVGNLHDGAEIQATGSVCILGTLKGLVHAGYGGDNEATVIAMSYMANHIRIGTTVSVTKDPADCPWWGRPVSIALRNGVFVAKELRIDTNNA</sequence>
<dbReference type="RefSeq" id="WP_008521888.1">
    <property type="nucleotide sequence ID" value="NZ_CM001376.1"/>
</dbReference>
<dbReference type="HAMAP" id="MF_00267">
    <property type="entry name" value="MinC"/>
    <property type="match status" value="1"/>
</dbReference>
<dbReference type="GO" id="GO:0000902">
    <property type="term" value="P:cell morphogenesis"/>
    <property type="evidence" value="ECO:0007669"/>
    <property type="project" value="InterPro"/>
</dbReference>
<dbReference type="SUPFAM" id="SSF63848">
    <property type="entry name" value="Cell-division inhibitor MinC, C-terminal domain"/>
    <property type="match status" value="1"/>
</dbReference>
<evidence type="ECO:0000259" key="5">
    <source>
        <dbReference type="Pfam" id="PF03775"/>
    </source>
</evidence>
<dbReference type="PANTHER" id="PTHR34108">
    <property type="entry name" value="SEPTUM SITE-DETERMINING PROTEIN MINC"/>
    <property type="match status" value="1"/>
</dbReference>
<keyword evidence="7" id="KW-1185">Reference proteome</keyword>
<keyword evidence="2 4" id="KW-0717">Septation</keyword>
<dbReference type="PANTHER" id="PTHR34108:SF1">
    <property type="entry name" value="SEPTUM SITE-DETERMINING PROTEIN MINC"/>
    <property type="match status" value="1"/>
</dbReference>